<proteinExistence type="predicted"/>
<accession>A0A4D6L5F8</accession>
<evidence type="ECO:0000256" key="1">
    <source>
        <dbReference type="SAM" id="MobiDB-lite"/>
    </source>
</evidence>
<keyword evidence="3" id="KW-1185">Reference proteome</keyword>
<protein>
    <submittedName>
        <fullName evidence="2">Uncharacterized protein</fullName>
    </submittedName>
</protein>
<gene>
    <name evidence="2" type="ORF">DEO72_LG2g4088</name>
</gene>
<dbReference type="AlphaFoldDB" id="A0A4D6L5F8"/>
<name>A0A4D6L5F8_VIGUN</name>
<feature type="region of interest" description="Disordered" evidence="1">
    <location>
        <begin position="36"/>
        <end position="70"/>
    </location>
</feature>
<reference evidence="2 3" key="1">
    <citation type="submission" date="2019-04" db="EMBL/GenBank/DDBJ databases">
        <title>An improved genome assembly and genetic linkage map for asparagus bean, Vigna unguiculata ssp. sesquipedialis.</title>
        <authorList>
            <person name="Xia Q."/>
            <person name="Zhang R."/>
            <person name="Dong Y."/>
        </authorList>
    </citation>
    <scope>NUCLEOTIDE SEQUENCE [LARGE SCALE GENOMIC DNA]</scope>
    <source>
        <tissue evidence="2">Leaf</tissue>
    </source>
</reference>
<dbReference type="Proteomes" id="UP000501690">
    <property type="component" value="Linkage Group LG2"/>
</dbReference>
<evidence type="ECO:0000313" key="3">
    <source>
        <dbReference type="Proteomes" id="UP000501690"/>
    </source>
</evidence>
<organism evidence="2 3">
    <name type="scientific">Vigna unguiculata</name>
    <name type="common">Cowpea</name>
    <dbReference type="NCBI Taxonomy" id="3917"/>
    <lineage>
        <taxon>Eukaryota</taxon>
        <taxon>Viridiplantae</taxon>
        <taxon>Streptophyta</taxon>
        <taxon>Embryophyta</taxon>
        <taxon>Tracheophyta</taxon>
        <taxon>Spermatophyta</taxon>
        <taxon>Magnoliopsida</taxon>
        <taxon>eudicotyledons</taxon>
        <taxon>Gunneridae</taxon>
        <taxon>Pentapetalae</taxon>
        <taxon>rosids</taxon>
        <taxon>fabids</taxon>
        <taxon>Fabales</taxon>
        <taxon>Fabaceae</taxon>
        <taxon>Papilionoideae</taxon>
        <taxon>50 kb inversion clade</taxon>
        <taxon>NPAAA clade</taxon>
        <taxon>indigoferoid/millettioid clade</taxon>
        <taxon>Phaseoleae</taxon>
        <taxon>Vigna</taxon>
    </lineage>
</organism>
<dbReference type="EMBL" id="CP039346">
    <property type="protein sequence ID" value="QCD83741.1"/>
    <property type="molecule type" value="Genomic_DNA"/>
</dbReference>
<evidence type="ECO:0000313" key="2">
    <source>
        <dbReference type="EMBL" id="QCD83741.1"/>
    </source>
</evidence>
<sequence>MSGSVRGYEEEEAVCLVLEKKMKRIRKVLIRAGDGLDHEHRSGDIPGCPEMSGGELQRLGEGSTEAADVG</sequence>